<evidence type="ECO:0000313" key="2">
    <source>
        <dbReference type="Proteomes" id="UP000436088"/>
    </source>
</evidence>
<keyword evidence="2" id="KW-1185">Reference proteome</keyword>
<name>A0A6A3C0F9_HIBSY</name>
<reference evidence="1" key="1">
    <citation type="submission" date="2019-09" db="EMBL/GenBank/DDBJ databases">
        <title>Draft genome information of white flower Hibiscus syriacus.</title>
        <authorList>
            <person name="Kim Y.-M."/>
        </authorList>
    </citation>
    <scope>NUCLEOTIDE SEQUENCE [LARGE SCALE GENOMIC DNA]</scope>
    <source>
        <strain evidence="1">YM2019G1</strain>
    </source>
</reference>
<accession>A0A6A3C0F9</accession>
<organism evidence="1 2">
    <name type="scientific">Hibiscus syriacus</name>
    <name type="common">Rose of Sharon</name>
    <dbReference type="NCBI Taxonomy" id="106335"/>
    <lineage>
        <taxon>Eukaryota</taxon>
        <taxon>Viridiplantae</taxon>
        <taxon>Streptophyta</taxon>
        <taxon>Embryophyta</taxon>
        <taxon>Tracheophyta</taxon>
        <taxon>Spermatophyta</taxon>
        <taxon>Magnoliopsida</taxon>
        <taxon>eudicotyledons</taxon>
        <taxon>Gunneridae</taxon>
        <taxon>Pentapetalae</taxon>
        <taxon>rosids</taxon>
        <taxon>malvids</taxon>
        <taxon>Malvales</taxon>
        <taxon>Malvaceae</taxon>
        <taxon>Malvoideae</taxon>
        <taxon>Hibiscus</taxon>
    </lineage>
</organism>
<proteinExistence type="predicted"/>
<comment type="caution">
    <text evidence="1">The sequence shown here is derived from an EMBL/GenBank/DDBJ whole genome shotgun (WGS) entry which is preliminary data.</text>
</comment>
<gene>
    <name evidence="1" type="ORF">F3Y22_tig00014175pilonHSYRG00001</name>
</gene>
<evidence type="ECO:0000313" key="1">
    <source>
        <dbReference type="EMBL" id="KAE8722294.1"/>
    </source>
</evidence>
<dbReference type="AlphaFoldDB" id="A0A6A3C0F9"/>
<sequence length="84" mass="9361">MAPTPPLYGENSVETFFGHEVLHRRSWKPGSPFPDEDQRATKKSYASVVMGHTKGIADVVSLKAMDDVEVLDGECVVDKMVRIR</sequence>
<dbReference type="EMBL" id="VEPZ02000567">
    <property type="protein sequence ID" value="KAE8722294.1"/>
    <property type="molecule type" value="Genomic_DNA"/>
</dbReference>
<protein>
    <submittedName>
        <fullName evidence="1">Uncharacterized protein</fullName>
    </submittedName>
</protein>
<dbReference type="Proteomes" id="UP000436088">
    <property type="component" value="Unassembled WGS sequence"/>
</dbReference>